<dbReference type="InterPro" id="IPR057617">
    <property type="entry name" value="PML_C"/>
</dbReference>
<organism evidence="2 3">
    <name type="scientific">Pinctada imbricata</name>
    <name type="common">Atlantic pearl-oyster</name>
    <name type="synonym">Pinctada martensii</name>
    <dbReference type="NCBI Taxonomy" id="66713"/>
    <lineage>
        <taxon>Eukaryota</taxon>
        <taxon>Metazoa</taxon>
        <taxon>Spiralia</taxon>
        <taxon>Lophotrochozoa</taxon>
        <taxon>Mollusca</taxon>
        <taxon>Bivalvia</taxon>
        <taxon>Autobranchia</taxon>
        <taxon>Pteriomorphia</taxon>
        <taxon>Pterioida</taxon>
        <taxon>Pterioidea</taxon>
        <taxon>Pteriidae</taxon>
        <taxon>Pinctada</taxon>
    </lineage>
</organism>
<gene>
    <name evidence="2" type="ORF">FSP39_000837</name>
</gene>
<name>A0AA88Y6M2_PINIB</name>
<reference evidence="2" key="1">
    <citation type="submission" date="2019-08" db="EMBL/GenBank/DDBJ databases">
        <title>The improved chromosome-level genome for the pearl oyster Pinctada fucata martensii using PacBio sequencing and Hi-C.</title>
        <authorList>
            <person name="Zheng Z."/>
        </authorList>
    </citation>
    <scope>NUCLEOTIDE SEQUENCE</scope>
    <source>
        <strain evidence="2">ZZ-2019</strain>
        <tissue evidence="2">Adductor muscle</tissue>
    </source>
</reference>
<evidence type="ECO:0000313" key="3">
    <source>
        <dbReference type="Proteomes" id="UP001186944"/>
    </source>
</evidence>
<proteinExistence type="predicted"/>
<evidence type="ECO:0000259" key="1">
    <source>
        <dbReference type="Pfam" id="PF25244"/>
    </source>
</evidence>
<protein>
    <recommendedName>
        <fullName evidence="1">PML C-terminal domain-containing protein</fullName>
    </recommendedName>
</protein>
<dbReference type="AlphaFoldDB" id="A0AA88Y6M2"/>
<sequence length="117" mass="12608">MLSKILKCAVTNVDFVKASYDTQNHLLQENFNSAKSQNLSSLHVLVGAGIVKIGMAENIAGSGLNLHSLRVIHARAGEDGLRNTFCSKNSVGKPRVTRSDNKVLDAVIPKMSQFLSA</sequence>
<dbReference type="Pfam" id="PF25244">
    <property type="entry name" value="PML_C"/>
    <property type="match status" value="1"/>
</dbReference>
<dbReference type="Proteomes" id="UP001186944">
    <property type="component" value="Unassembled WGS sequence"/>
</dbReference>
<dbReference type="EMBL" id="VSWD01000006">
    <property type="protein sequence ID" value="KAK3099194.1"/>
    <property type="molecule type" value="Genomic_DNA"/>
</dbReference>
<accession>A0AA88Y6M2</accession>
<comment type="caution">
    <text evidence="2">The sequence shown here is derived from an EMBL/GenBank/DDBJ whole genome shotgun (WGS) entry which is preliminary data.</text>
</comment>
<evidence type="ECO:0000313" key="2">
    <source>
        <dbReference type="EMBL" id="KAK3099194.1"/>
    </source>
</evidence>
<keyword evidence="3" id="KW-1185">Reference proteome</keyword>
<feature type="domain" description="PML C-terminal" evidence="1">
    <location>
        <begin position="38"/>
        <end position="107"/>
    </location>
</feature>